<reference evidence="5" key="1">
    <citation type="submission" date="2020-12" db="EMBL/GenBank/DDBJ databases">
        <title>Genomic characterization of non-nitrogen-fixing Frankia strains.</title>
        <authorList>
            <person name="Carlos-Shanley C."/>
            <person name="Guerra T."/>
            <person name="Hahn D."/>
        </authorList>
    </citation>
    <scope>NUCLEOTIDE SEQUENCE</scope>
    <source>
        <strain evidence="5">CN6</strain>
    </source>
</reference>
<comment type="cofactor">
    <cofactor evidence="1">
        <name>pyridoxal 5'-phosphate</name>
        <dbReference type="ChEBI" id="CHEBI:597326"/>
    </cofactor>
</comment>
<dbReference type="PIRSF" id="PIRSF000390">
    <property type="entry name" value="PLP_StrS"/>
    <property type="match status" value="1"/>
</dbReference>
<dbReference type="InterPro" id="IPR015422">
    <property type="entry name" value="PyrdxlP-dep_Trfase_small"/>
</dbReference>
<evidence type="ECO:0000256" key="4">
    <source>
        <dbReference type="RuleBase" id="RU004508"/>
    </source>
</evidence>
<feature type="active site" description="Proton acceptor" evidence="2">
    <location>
        <position position="185"/>
    </location>
</feature>
<gene>
    <name evidence="5" type="ORF">I7412_21895</name>
</gene>
<sequence length="376" mass="39767">MQVPAARVVFSEADRAEIAAAAREILASGQLTLGAYTREFEDAFARAHGAPFAVAVNSGTAALEISLRAAGIAGADVVLPTNTFAATAFAVLRAGGRPVFADVNPRTLALSAATVAAALTDETRAVVIVHIGGLIADDIAEVQALCAERGLVLVEDAAHAHGSTRAGRHAGSFGVAGAFSLYPTKVVTSGEGGMIVTADERVRDEAVLYRDQGKAGFLGNVHIRDGYAWRMSELHAATGLVHLRRLPEFLASRAQVAARYDAAIDDMDGLERIQVPPGDVNNYYKYVVLPRPGVDRFSLRKELKERHGVGLAGEVYEAPLHQQPVFEEHASRSLPVAEDLCARHICLPVHSDMTADEADHVLGALSASLRTLTLAG</sequence>
<dbReference type="PANTHER" id="PTHR30244">
    <property type="entry name" value="TRANSAMINASE"/>
    <property type="match status" value="1"/>
</dbReference>
<dbReference type="InterPro" id="IPR015424">
    <property type="entry name" value="PyrdxlP-dep_Trfase"/>
</dbReference>
<dbReference type="PANTHER" id="PTHR30244:SF34">
    <property type="entry name" value="DTDP-4-AMINO-4,6-DIDEOXYGALACTOSE TRANSAMINASE"/>
    <property type="match status" value="1"/>
</dbReference>
<dbReference type="GO" id="GO:0008483">
    <property type="term" value="F:transaminase activity"/>
    <property type="evidence" value="ECO:0007669"/>
    <property type="project" value="UniProtKB-KW"/>
</dbReference>
<evidence type="ECO:0000256" key="1">
    <source>
        <dbReference type="ARBA" id="ARBA00001933"/>
    </source>
</evidence>
<evidence type="ECO:0000313" key="6">
    <source>
        <dbReference type="Proteomes" id="UP000604475"/>
    </source>
</evidence>
<name>A0A937RGP8_9ACTN</name>
<keyword evidence="3 4" id="KW-0663">Pyridoxal phosphate</keyword>
<keyword evidence="6" id="KW-1185">Reference proteome</keyword>
<dbReference type="AlphaFoldDB" id="A0A937RGP8"/>
<dbReference type="GO" id="GO:0000271">
    <property type="term" value="P:polysaccharide biosynthetic process"/>
    <property type="evidence" value="ECO:0007669"/>
    <property type="project" value="TreeGrafter"/>
</dbReference>
<evidence type="ECO:0000313" key="5">
    <source>
        <dbReference type="EMBL" id="MBL7629772.1"/>
    </source>
</evidence>
<dbReference type="Proteomes" id="UP000604475">
    <property type="component" value="Unassembled WGS sequence"/>
</dbReference>
<feature type="modified residue" description="N6-(pyridoxal phosphate)lysine" evidence="3">
    <location>
        <position position="185"/>
    </location>
</feature>
<proteinExistence type="inferred from homology"/>
<comment type="similarity">
    <text evidence="4">Belongs to the DegT/DnrJ/EryC1 family.</text>
</comment>
<dbReference type="InterPro" id="IPR000653">
    <property type="entry name" value="DegT/StrS_aminotransferase"/>
</dbReference>
<keyword evidence="5" id="KW-0808">Transferase</keyword>
<evidence type="ECO:0000256" key="3">
    <source>
        <dbReference type="PIRSR" id="PIRSR000390-2"/>
    </source>
</evidence>
<protein>
    <submittedName>
        <fullName evidence="5">DegT/DnrJ/EryC1/StrS family aminotransferase</fullName>
    </submittedName>
</protein>
<dbReference type="Pfam" id="PF01041">
    <property type="entry name" value="DegT_DnrJ_EryC1"/>
    <property type="match status" value="1"/>
</dbReference>
<dbReference type="SUPFAM" id="SSF53383">
    <property type="entry name" value="PLP-dependent transferases"/>
    <property type="match status" value="1"/>
</dbReference>
<evidence type="ECO:0000256" key="2">
    <source>
        <dbReference type="PIRSR" id="PIRSR000390-1"/>
    </source>
</evidence>
<dbReference type="CDD" id="cd00616">
    <property type="entry name" value="AHBA_syn"/>
    <property type="match status" value="1"/>
</dbReference>
<dbReference type="Gene3D" id="3.90.1150.10">
    <property type="entry name" value="Aspartate Aminotransferase, domain 1"/>
    <property type="match status" value="1"/>
</dbReference>
<dbReference type="GO" id="GO:0030170">
    <property type="term" value="F:pyridoxal phosphate binding"/>
    <property type="evidence" value="ECO:0007669"/>
    <property type="project" value="TreeGrafter"/>
</dbReference>
<organism evidence="5 6">
    <name type="scientific">Frankia nepalensis</name>
    <dbReference type="NCBI Taxonomy" id="1836974"/>
    <lineage>
        <taxon>Bacteria</taxon>
        <taxon>Bacillati</taxon>
        <taxon>Actinomycetota</taxon>
        <taxon>Actinomycetes</taxon>
        <taxon>Frankiales</taxon>
        <taxon>Frankiaceae</taxon>
        <taxon>Frankia</taxon>
    </lineage>
</organism>
<dbReference type="Gene3D" id="3.40.640.10">
    <property type="entry name" value="Type I PLP-dependent aspartate aminotransferase-like (Major domain)"/>
    <property type="match status" value="1"/>
</dbReference>
<dbReference type="EMBL" id="JAEACQ010000236">
    <property type="protein sequence ID" value="MBL7629772.1"/>
    <property type="molecule type" value="Genomic_DNA"/>
</dbReference>
<comment type="caution">
    <text evidence="5">The sequence shown here is derived from an EMBL/GenBank/DDBJ whole genome shotgun (WGS) entry which is preliminary data.</text>
</comment>
<keyword evidence="5" id="KW-0032">Aminotransferase</keyword>
<dbReference type="RefSeq" id="WP_203001342.1">
    <property type="nucleotide sequence ID" value="NZ_JADWYU010000158.1"/>
</dbReference>
<dbReference type="InterPro" id="IPR015421">
    <property type="entry name" value="PyrdxlP-dep_Trfase_major"/>
</dbReference>
<accession>A0A937RGP8</accession>